<evidence type="ECO:0000313" key="2">
    <source>
        <dbReference type="Proteomes" id="UP000663873"/>
    </source>
</evidence>
<dbReference type="Proteomes" id="UP000663873">
    <property type="component" value="Unassembled WGS sequence"/>
</dbReference>
<protein>
    <submittedName>
        <fullName evidence="1">Uncharacterized protein</fullName>
    </submittedName>
</protein>
<accession>A0A821TAN6</accession>
<dbReference type="AlphaFoldDB" id="A0A821TAN6"/>
<feature type="non-terminal residue" evidence="1">
    <location>
        <position position="88"/>
    </location>
</feature>
<comment type="caution">
    <text evidence="1">The sequence shown here is derived from an EMBL/GenBank/DDBJ whole genome shotgun (WGS) entry which is preliminary data.</text>
</comment>
<sequence length="88" mass="10719">MKDSSQRNKDPRFRNQTIEEYDFRMDCILINNIRVAFREFLAFFYRHRIQICFAGSISDLAFQLISPRIERPIFNSFIKNYSWQMLLS</sequence>
<organism evidence="1 2">
    <name type="scientific">Rotaria socialis</name>
    <dbReference type="NCBI Taxonomy" id="392032"/>
    <lineage>
        <taxon>Eukaryota</taxon>
        <taxon>Metazoa</taxon>
        <taxon>Spiralia</taxon>
        <taxon>Gnathifera</taxon>
        <taxon>Rotifera</taxon>
        <taxon>Eurotatoria</taxon>
        <taxon>Bdelloidea</taxon>
        <taxon>Philodinida</taxon>
        <taxon>Philodinidae</taxon>
        <taxon>Rotaria</taxon>
    </lineage>
</organism>
<reference evidence="1" key="1">
    <citation type="submission" date="2021-02" db="EMBL/GenBank/DDBJ databases">
        <authorList>
            <person name="Nowell W R."/>
        </authorList>
    </citation>
    <scope>NUCLEOTIDE SEQUENCE</scope>
</reference>
<gene>
    <name evidence="1" type="ORF">UJA718_LOCUS44211</name>
</gene>
<keyword evidence="2" id="KW-1185">Reference proteome</keyword>
<proteinExistence type="predicted"/>
<name>A0A821TAN6_9BILA</name>
<evidence type="ECO:0000313" key="1">
    <source>
        <dbReference type="EMBL" id="CAF4869510.1"/>
    </source>
</evidence>
<dbReference type="EMBL" id="CAJOBP010066898">
    <property type="protein sequence ID" value="CAF4869510.1"/>
    <property type="molecule type" value="Genomic_DNA"/>
</dbReference>